<dbReference type="PROSITE" id="PS00233">
    <property type="entry name" value="CHIT_BIND_RR_1"/>
    <property type="match status" value="2"/>
</dbReference>
<gene>
    <name evidence="4" type="ORF">TDIB3V08_LOCUS7034</name>
</gene>
<dbReference type="EMBL" id="OA567809">
    <property type="protein sequence ID" value="CAD7200823.1"/>
    <property type="molecule type" value="Genomic_DNA"/>
</dbReference>
<dbReference type="InterPro" id="IPR000618">
    <property type="entry name" value="Insect_cuticle"/>
</dbReference>
<proteinExistence type="predicted"/>
<dbReference type="InterPro" id="IPR031311">
    <property type="entry name" value="CHIT_BIND_RR_consensus"/>
</dbReference>
<evidence type="ECO:0000256" key="2">
    <source>
        <dbReference type="PROSITE-ProRule" id="PRU00497"/>
    </source>
</evidence>
<organism evidence="4">
    <name type="scientific">Timema douglasi</name>
    <name type="common">Walking stick</name>
    <dbReference type="NCBI Taxonomy" id="61478"/>
    <lineage>
        <taxon>Eukaryota</taxon>
        <taxon>Metazoa</taxon>
        <taxon>Ecdysozoa</taxon>
        <taxon>Arthropoda</taxon>
        <taxon>Hexapoda</taxon>
        <taxon>Insecta</taxon>
        <taxon>Pterygota</taxon>
        <taxon>Neoptera</taxon>
        <taxon>Polyneoptera</taxon>
        <taxon>Phasmatodea</taxon>
        <taxon>Timematodea</taxon>
        <taxon>Timematoidea</taxon>
        <taxon>Timematidae</taxon>
        <taxon>Timema</taxon>
    </lineage>
</organism>
<evidence type="ECO:0000256" key="1">
    <source>
        <dbReference type="ARBA" id="ARBA00022460"/>
    </source>
</evidence>
<evidence type="ECO:0000313" key="4">
    <source>
        <dbReference type="EMBL" id="CAD7200823.1"/>
    </source>
</evidence>
<feature type="compositionally biased region" description="Basic and acidic residues" evidence="3">
    <location>
        <begin position="84"/>
        <end position="96"/>
    </location>
</feature>
<dbReference type="PRINTS" id="PR00947">
    <property type="entry name" value="CUTICLE"/>
</dbReference>
<feature type="region of interest" description="Disordered" evidence="3">
    <location>
        <begin position="450"/>
        <end position="471"/>
    </location>
</feature>
<dbReference type="PANTHER" id="PTHR12236:SF86">
    <property type="entry name" value="CCP84AC-RELATED"/>
    <property type="match status" value="1"/>
</dbReference>
<keyword evidence="1 2" id="KW-0193">Cuticle</keyword>
<sequence length="564" mass="59371">MSHLARSHLRRSFIDLSRGVEVDNSGELRIPRDQNAQPTINKTLSPLSPSSSDHRNAPPPPHFLRGRFVAQQTTQEREEDWCEEDRVIDRSKESKQKATNSTRLREGGKPAARDVQVTPTRLDGVPQRIKSSLHEVFLDGMSRNTFFVCSQRSLLLLGLGSLHPPSPTPQDQPKVAAPLAYATGPALAKVAVDTDFDPHPQYSYAYDIQDALTGDSKSHHESRDGDVVQGSYSLVEPDGTRRTVDYTADPHNGFNAVVHKEGAAVVKAVAPVATYAAPAIAKVHAAPAYGYAAPAIAKVHAAPAYGYAAPAYAQVHAAPAYAQVQAAPAYAQVHAAPAYGYAAPAYAQVHAAPAYAQVVVFAAVLAVARAGYLGGPAVAGYAAAPVAYASHAAPVAYASHAAPVAYAAHAAPVAYAPAPVHYAAPVAKTLEPIYPDAPAHYSFSYGVNDAHTGDSKSQHESREGDVVQGSYSLVEPDGTRRTVDYTADPHNGFNAVVHREPAVHYAAKAVAPVAYAAPVAKAVSYAAPLGYAGHGAPLGYASHAAPLGYASHAAPLGYAGLRHY</sequence>
<name>A0A7R8ZBZ5_TIMDO</name>
<protein>
    <recommendedName>
        <fullName evidence="5">Cuticle protein</fullName>
    </recommendedName>
</protein>
<reference evidence="4" key="1">
    <citation type="submission" date="2020-11" db="EMBL/GenBank/DDBJ databases">
        <authorList>
            <person name="Tran Van P."/>
        </authorList>
    </citation>
    <scope>NUCLEOTIDE SEQUENCE</scope>
</reference>
<dbReference type="PROSITE" id="PS51155">
    <property type="entry name" value="CHIT_BIND_RR_2"/>
    <property type="match status" value="2"/>
</dbReference>
<dbReference type="InterPro" id="IPR051217">
    <property type="entry name" value="Insect_Cuticle_Struc_Prot"/>
</dbReference>
<feature type="compositionally biased region" description="Basic and acidic residues" evidence="3">
    <location>
        <begin position="451"/>
        <end position="465"/>
    </location>
</feature>
<accession>A0A7R8ZBZ5</accession>
<evidence type="ECO:0000256" key="3">
    <source>
        <dbReference type="SAM" id="MobiDB-lite"/>
    </source>
</evidence>
<dbReference type="GO" id="GO:0031012">
    <property type="term" value="C:extracellular matrix"/>
    <property type="evidence" value="ECO:0007669"/>
    <property type="project" value="TreeGrafter"/>
</dbReference>
<feature type="compositionally biased region" description="Basic and acidic residues" evidence="3">
    <location>
        <begin position="103"/>
        <end position="112"/>
    </location>
</feature>
<feature type="region of interest" description="Disordered" evidence="3">
    <location>
        <begin position="25"/>
        <end position="112"/>
    </location>
</feature>
<feature type="compositionally biased region" description="Polar residues" evidence="3">
    <location>
        <begin position="34"/>
        <end position="51"/>
    </location>
</feature>
<dbReference type="PANTHER" id="PTHR12236">
    <property type="entry name" value="STRUCTURAL CONTITUENT OF CUTICLE"/>
    <property type="match status" value="1"/>
</dbReference>
<dbReference type="Pfam" id="PF00379">
    <property type="entry name" value="Chitin_bind_4"/>
    <property type="match status" value="2"/>
</dbReference>
<dbReference type="AlphaFoldDB" id="A0A7R8ZBZ5"/>
<dbReference type="GO" id="GO:0042302">
    <property type="term" value="F:structural constituent of cuticle"/>
    <property type="evidence" value="ECO:0007669"/>
    <property type="project" value="UniProtKB-UniRule"/>
</dbReference>
<dbReference type="GO" id="GO:0005615">
    <property type="term" value="C:extracellular space"/>
    <property type="evidence" value="ECO:0007669"/>
    <property type="project" value="TreeGrafter"/>
</dbReference>
<evidence type="ECO:0008006" key="5">
    <source>
        <dbReference type="Google" id="ProtNLM"/>
    </source>
</evidence>